<comment type="caution">
    <text evidence="2">The sequence shown here is derived from an EMBL/GenBank/DDBJ whole genome shotgun (WGS) entry which is preliminary data.</text>
</comment>
<reference evidence="2 3" key="1">
    <citation type="submission" date="2019-01" db="EMBL/GenBank/DDBJ databases">
        <authorList>
            <person name="Deng T."/>
        </authorList>
    </citation>
    <scope>NUCLEOTIDE SEQUENCE [LARGE SCALE GENOMIC DNA]</scope>
    <source>
        <strain evidence="2 3">F8825</strain>
    </source>
</reference>
<dbReference type="Proteomes" id="UP000291088">
    <property type="component" value="Unassembled WGS sequence"/>
</dbReference>
<keyword evidence="3" id="KW-1185">Reference proteome</keyword>
<protein>
    <submittedName>
        <fullName evidence="2">Rod-binding protein</fullName>
    </submittedName>
</protein>
<proteinExistence type="predicted"/>
<dbReference type="AlphaFoldDB" id="A0A4Q2SVZ9"/>
<name>A0A4Q2SVZ9_9HYPH</name>
<sequence length="184" mass="19304">MAISPPSDLVLDVVQAADPLEVQAAQARLKANRAAFAATSLAEKGAGFGAAVDILGGAASKAGLGNIQKTGHDETPKVYRDFESVVLQNFVKSMLPTDAEAVYGKGNAGEMWKSMMAEQIGGVLSENGGIGIADQMYSQELARHRSKGVVNAAVDEKDRSVALSMVTDLERRTLGVSETEKHSA</sequence>
<evidence type="ECO:0000313" key="2">
    <source>
        <dbReference type="EMBL" id="RYC10265.1"/>
    </source>
</evidence>
<dbReference type="Pfam" id="PF10135">
    <property type="entry name" value="Rod-binding"/>
    <property type="match status" value="1"/>
</dbReference>
<evidence type="ECO:0000313" key="3">
    <source>
        <dbReference type="Proteomes" id="UP000291088"/>
    </source>
</evidence>
<dbReference type="RefSeq" id="WP_129333654.1">
    <property type="nucleotide sequence ID" value="NZ_SDVB01000253.1"/>
</dbReference>
<accession>A0A4Q2SVZ9</accession>
<dbReference type="EMBL" id="SDVB01000253">
    <property type="protein sequence ID" value="RYC10265.1"/>
    <property type="molecule type" value="Genomic_DNA"/>
</dbReference>
<evidence type="ECO:0000259" key="1">
    <source>
        <dbReference type="Pfam" id="PF10135"/>
    </source>
</evidence>
<dbReference type="OrthoDB" id="7889190at2"/>
<gene>
    <name evidence="2" type="ORF">EUU22_19595</name>
</gene>
<organism evidence="2 3">
    <name type="scientific">Ciceribacter ferrooxidans</name>
    <dbReference type="NCBI Taxonomy" id="2509717"/>
    <lineage>
        <taxon>Bacteria</taxon>
        <taxon>Pseudomonadati</taxon>
        <taxon>Pseudomonadota</taxon>
        <taxon>Alphaproteobacteria</taxon>
        <taxon>Hyphomicrobiales</taxon>
        <taxon>Rhizobiaceae</taxon>
        <taxon>Ciceribacter</taxon>
    </lineage>
</organism>
<feature type="domain" description="Flagellar protein FlgJ N-terminal" evidence="1">
    <location>
        <begin position="92"/>
        <end position="139"/>
    </location>
</feature>
<dbReference type="InterPro" id="IPR019301">
    <property type="entry name" value="Flagellar_prot_FlgJ_N"/>
</dbReference>